<dbReference type="EMBL" id="CP035467">
    <property type="protein sequence ID" value="QCW84067.1"/>
    <property type="molecule type" value="Genomic_DNA"/>
</dbReference>
<evidence type="ECO:0000313" key="4">
    <source>
        <dbReference type="EMBL" id="QCW84067.1"/>
    </source>
</evidence>
<reference evidence="5" key="1">
    <citation type="journal article" date="2019" name="J. Bacteriol.">
        <title>A Mutagenic Screen Identifies a TonB-Dependent Receptor Required for the Lanthanide Metal Switch in the Type I Methanotroph 'Methylotuvimicrobium buryatense' 5GB1C.</title>
        <authorList>
            <person name="Groom J.D."/>
            <person name="Ford S.M."/>
            <person name="Pesesky M.W."/>
            <person name="Lidstrom M.E."/>
        </authorList>
    </citation>
    <scope>NUCLEOTIDE SEQUENCE [LARGE SCALE GENOMIC DNA]</scope>
    <source>
        <strain evidence="5">5GB1C</strain>
    </source>
</reference>
<name>A0A4P9URM8_METBY</name>
<protein>
    <submittedName>
        <fullName evidence="4">DUF971 domain-containing protein</fullName>
    </submittedName>
</protein>
<evidence type="ECO:0000259" key="3">
    <source>
        <dbReference type="Pfam" id="PF06155"/>
    </source>
</evidence>
<dbReference type="Gene3D" id="3.30.2020.30">
    <property type="match status" value="1"/>
</dbReference>
<dbReference type="InterPro" id="IPR010376">
    <property type="entry name" value="GBBH-like_N"/>
</dbReference>
<keyword evidence="1" id="KW-0479">Metal-binding</keyword>
<dbReference type="AlphaFoldDB" id="A0A4P9URM8"/>
<evidence type="ECO:0000256" key="1">
    <source>
        <dbReference type="ARBA" id="ARBA00022723"/>
    </source>
</evidence>
<dbReference type="RefSeq" id="WP_017842073.1">
    <property type="nucleotide sequence ID" value="NZ_CP035467.1"/>
</dbReference>
<dbReference type="PANTHER" id="PTHR35303:SF5">
    <property type="entry name" value="OS02G0197800 PROTEIN"/>
    <property type="match status" value="1"/>
</dbReference>
<evidence type="ECO:0000313" key="5">
    <source>
        <dbReference type="Proteomes" id="UP000305881"/>
    </source>
</evidence>
<proteinExistence type="predicted"/>
<dbReference type="KEGG" id="mbur:EQU24_18870"/>
<dbReference type="OrthoDB" id="9794178at2"/>
<feature type="domain" description="Gamma-butyrobetaine hydroxylase-like N-terminal" evidence="3">
    <location>
        <begin position="15"/>
        <end position="99"/>
    </location>
</feature>
<organism evidence="4 5">
    <name type="scientific">Methylotuvimicrobium buryatense</name>
    <name type="common">Methylomicrobium buryatense</name>
    <dbReference type="NCBI Taxonomy" id="95641"/>
    <lineage>
        <taxon>Bacteria</taxon>
        <taxon>Pseudomonadati</taxon>
        <taxon>Pseudomonadota</taxon>
        <taxon>Gammaproteobacteria</taxon>
        <taxon>Methylococcales</taxon>
        <taxon>Methylococcaceae</taxon>
        <taxon>Methylotuvimicrobium</taxon>
    </lineage>
</organism>
<sequence length="125" mass="14194">MRLIVQEIDTTPTEIKLHQNSRILEISFDDGQTFSLPYEYLRVYTPSAEAIGHGPGQEILQIGKENVTINELKPVGNYAVTPFFSDGHNSGIYTWPLLYKLGSEYKELWAAYLDKLETAGQPHHQ</sequence>
<dbReference type="InterPro" id="IPR038492">
    <property type="entry name" value="GBBH-like_N_sf"/>
</dbReference>
<keyword evidence="2" id="KW-0408">Iron</keyword>
<accession>A0A4P9URM8</accession>
<evidence type="ECO:0000256" key="2">
    <source>
        <dbReference type="ARBA" id="ARBA00023004"/>
    </source>
</evidence>
<dbReference type="PANTHER" id="PTHR35303">
    <property type="entry name" value="OS02G0197800 PROTEIN"/>
    <property type="match status" value="1"/>
</dbReference>
<gene>
    <name evidence="4" type="ORF">EQU24_18870</name>
</gene>
<dbReference type="Proteomes" id="UP000305881">
    <property type="component" value="Chromosome"/>
</dbReference>
<dbReference type="STRING" id="675511.GCA_000341735_03668"/>
<dbReference type="Pfam" id="PF06155">
    <property type="entry name" value="GBBH-like_N"/>
    <property type="match status" value="1"/>
</dbReference>
<keyword evidence="5" id="KW-1185">Reference proteome</keyword>
<dbReference type="GO" id="GO:0046872">
    <property type="term" value="F:metal ion binding"/>
    <property type="evidence" value="ECO:0007669"/>
    <property type="project" value="UniProtKB-KW"/>
</dbReference>